<organism evidence="1 2">
    <name type="scientific">Paenibacillus allorhizosphaerae</name>
    <dbReference type="NCBI Taxonomy" id="2849866"/>
    <lineage>
        <taxon>Bacteria</taxon>
        <taxon>Bacillati</taxon>
        <taxon>Bacillota</taxon>
        <taxon>Bacilli</taxon>
        <taxon>Bacillales</taxon>
        <taxon>Paenibacillaceae</taxon>
        <taxon>Paenibacillus</taxon>
    </lineage>
</organism>
<evidence type="ECO:0008006" key="3">
    <source>
        <dbReference type="Google" id="ProtNLM"/>
    </source>
</evidence>
<dbReference type="Proteomes" id="UP000730618">
    <property type="component" value="Unassembled WGS sequence"/>
</dbReference>
<proteinExistence type="predicted"/>
<name>A0ABM8VTI0_9BACL</name>
<keyword evidence="2" id="KW-1185">Reference proteome</keyword>
<comment type="caution">
    <text evidence="1">The sequence shown here is derived from an EMBL/GenBank/DDBJ whole genome shotgun (WGS) entry which is preliminary data.</text>
</comment>
<sequence>MSALKRYDVLIAGATFEGLGIASAAGNRAVLFERTGGVGVEFTTTYRQAAIDRTFSVSPGAEALRQEADGRNIISAEGGIHWPAFVPILHQVIQKEKLEVRFLTRIIEVAANPSGDYRVTLIDAAGLSTVLTGRIVDTTNFCETAPQAAAGYQGKRRLNAVIHNSSAPEQQPPDCDGYPVHGGRFATEWVTSVALEAEDDWASARERLLAHWAKRPEALRPWQLATIADGFDVEVEAGTGLDIADRWVWRPAAQYRDPVAAFEAGLQSAAEVRTV</sequence>
<evidence type="ECO:0000313" key="2">
    <source>
        <dbReference type="Proteomes" id="UP000730618"/>
    </source>
</evidence>
<evidence type="ECO:0000313" key="1">
    <source>
        <dbReference type="EMBL" id="CAG7657620.1"/>
    </source>
</evidence>
<dbReference type="EMBL" id="CAJVCE010000036">
    <property type="protein sequence ID" value="CAG7657620.1"/>
    <property type="molecule type" value="Genomic_DNA"/>
</dbReference>
<protein>
    <recommendedName>
        <fullName evidence="3">FAD-dependent oxidoreductase</fullName>
    </recommendedName>
</protein>
<reference evidence="1 2" key="1">
    <citation type="submission" date="2021-06" db="EMBL/GenBank/DDBJ databases">
        <authorList>
            <person name="Criscuolo A."/>
        </authorList>
    </citation>
    <scope>NUCLEOTIDE SEQUENCE [LARGE SCALE GENOMIC DNA]</scope>
    <source>
        <strain evidence="2">CIP 111802</strain>
    </source>
</reference>
<gene>
    <name evidence="1" type="ORF">PAECIP111802_06790</name>
</gene>
<accession>A0ABM8VTI0</accession>
<dbReference type="RefSeq" id="WP_218102960.1">
    <property type="nucleotide sequence ID" value="NZ_CAJVCE010000036.1"/>
</dbReference>